<dbReference type="OrthoDB" id="2379842at2759"/>
<comment type="caution">
    <text evidence="1">The sequence shown here is derived from an EMBL/GenBank/DDBJ whole genome shotgun (WGS) entry which is preliminary data.</text>
</comment>
<accession>A0A433DH52</accession>
<dbReference type="SUPFAM" id="SSF54001">
    <property type="entry name" value="Cysteine proteinases"/>
    <property type="match status" value="1"/>
</dbReference>
<dbReference type="AlphaFoldDB" id="A0A433DH52"/>
<proteinExistence type="predicted"/>
<evidence type="ECO:0008006" key="3">
    <source>
        <dbReference type="Google" id="ProtNLM"/>
    </source>
</evidence>
<dbReference type="InterPro" id="IPR038765">
    <property type="entry name" value="Papain-like_cys_pep_sf"/>
</dbReference>
<dbReference type="Proteomes" id="UP000268093">
    <property type="component" value="Unassembled WGS sequence"/>
</dbReference>
<sequence length="263" mass="30324">MHTLVITPAIIPPKPPTPVVDVPASVHQIFKHQLPVQFHDDMVCLLQQATEYTLQYSQIPHLSNELPSEWNPQLFDINVNILRWLQVQQHHIQQIKNVKSDGNCGFRSLAVAIYTDEMKWGEIRKKMLAEVTRNSTLYSEWLGYDIQALQKQLQYIKSPCPLDGWFLTPDCAQVAADLFKATIVMYNAGEHWSYLPLQNIITYPTPIVLHFVDGDHIILLKLDVDSSLKLPRINHQHRPVCVHHNLQSGLQNLDNFLLKFRSK</sequence>
<dbReference type="EMBL" id="RBNI01001674">
    <property type="protein sequence ID" value="RUP50115.1"/>
    <property type="molecule type" value="Genomic_DNA"/>
</dbReference>
<gene>
    <name evidence="1" type="ORF">BC936DRAFT_140277</name>
</gene>
<dbReference type="Gene3D" id="3.90.70.80">
    <property type="match status" value="1"/>
</dbReference>
<name>A0A433DH52_9FUNG</name>
<protein>
    <recommendedName>
        <fullName evidence="3">OTU domain-containing protein</fullName>
    </recommendedName>
</protein>
<evidence type="ECO:0000313" key="2">
    <source>
        <dbReference type="Proteomes" id="UP000268093"/>
    </source>
</evidence>
<dbReference type="CDD" id="cd22744">
    <property type="entry name" value="OTU"/>
    <property type="match status" value="1"/>
</dbReference>
<keyword evidence="2" id="KW-1185">Reference proteome</keyword>
<organism evidence="1 2">
    <name type="scientific">Jimgerdemannia flammicorona</name>
    <dbReference type="NCBI Taxonomy" id="994334"/>
    <lineage>
        <taxon>Eukaryota</taxon>
        <taxon>Fungi</taxon>
        <taxon>Fungi incertae sedis</taxon>
        <taxon>Mucoromycota</taxon>
        <taxon>Mucoromycotina</taxon>
        <taxon>Endogonomycetes</taxon>
        <taxon>Endogonales</taxon>
        <taxon>Endogonaceae</taxon>
        <taxon>Jimgerdemannia</taxon>
    </lineage>
</organism>
<evidence type="ECO:0000313" key="1">
    <source>
        <dbReference type="EMBL" id="RUP50115.1"/>
    </source>
</evidence>
<reference evidence="1 2" key="1">
    <citation type="journal article" date="2018" name="New Phytol.">
        <title>Phylogenomics of Endogonaceae and evolution of mycorrhizas within Mucoromycota.</title>
        <authorList>
            <person name="Chang Y."/>
            <person name="Desiro A."/>
            <person name="Na H."/>
            <person name="Sandor L."/>
            <person name="Lipzen A."/>
            <person name="Clum A."/>
            <person name="Barry K."/>
            <person name="Grigoriev I.V."/>
            <person name="Martin F.M."/>
            <person name="Stajich J.E."/>
            <person name="Smith M.E."/>
            <person name="Bonito G."/>
            <person name="Spatafora J.W."/>
        </authorList>
    </citation>
    <scope>NUCLEOTIDE SEQUENCE [LARGE SCALE GENOMIC DNA]</scope>
    <source>
        <strain evidence="1 2">GMNB39</strain>
    </source>
</reference>